<accession>A0AAD7C854</accession>
<dbReference type="EMBL" id="JARKIF010000004">
    <property type="protein sequence ID" value="KAJ7641740.1"/>
    <property type="molecule type" value="Genomic_DNA"/>
</dbReference>
<protein>
    <recommendedName>
        <fullName evidence="3">F-box domain-containing protein</fullName>
    </recommendedName>
</protein>
<name>A0AAD7C854_9AGAR</name>
<evidence type="ECO:0000313" key="2">
    <source>
        <dbReference type="Proteomes" id="UP001221142"/>
    </source>
</evidence>
<organism evidence="1 2">
    <name type="scientific">Roridomyces roridus</name>
    <dbReference type="NCBI Taxonomy" id="1738132"/>
    <lineage>
        <taxon>Eukaryota</taxon>
        <taxon>Fungi</taxon>
        <taxon>Dikarya</taxon>
        <taxon>Basidiomycota</taxon>
        <taxon>Agaricomycotina</taxon>
        <taxon>Agaricomycetes</taxon>
        <taxon>Agaricomycetidae</taxon>
        <taxon>Agaricales</taxon>
        <taxon>Marasmiineae</taxon>
        <taxon>Mycenaceae</taxon>
        <taxon>Roridomyces</taxon>
    </lineage>
</organism>
<evidence type="ECO:0000313" key="1">
    <source>
        <dbReference type="EMBL" id="KAJ7641740.1"/>
    </source>
</evidence>
<keyword evidence="2" id="KW-1185">Reference proteome</keyword>
<dbReference type="AlphaFoldDB" id="A0AAD7C854"/>
<sequence>MHDPITRLPPEISSEIFLHCLPGAPTPNALQAPQLLTNICSSWSHIALSTHELWKCINVDVEEHRYRDLPSILDVWLSRAGKRPLSVTLNGGFGDDTISVLKRHMWHVQELDTTFENDELKQLIAEESPSIRILRVQGYYPTSEVMPILSFVSQVEILAFEYLPDHDPPSDHPPEPVTLPSVQRVILGSHERFLDRVTLPSLNTLGLPATLPPLDTMARFLKRSSPPLQKLIVGNCEDVDMEDLWALVPSLPHLVLMTAPEGDPSPILTGLAESPHLLPNLTYVTLHAPSEPRIPKSWHSPLLAMLTARRGKISLHLEMDGDEAVAESELIGALQGFAADGMEIFLERRGKK</sequence>
<comment type="caution">
    <text evidence="1">The sequence shown here is derived from an EMBL/GenBank/DDBJ whole genome shotgun (WGS) entry which is preliminary data.</text>
</comment>
<proteinExistence type="predicted"/>
<reference evidence="1" key="1">
    <citation type="submission" date="2023-03" db="EMBL/GenBank/DDBJ databases">
        <title>Massive genome expansion in bonnet fungi (Mycena s.s.) driven by repeated elements and novel gene families across ecological guilds.</title>
        <authorList>
            <consortium name="Lawrence Berkeley National Laboratory"/>
            <person name="Harder C.B."/>
            <person name="Miyauchi S."/>
            <person name="Viragh M."/>
            <person name="Kuo A."/>
            <person name="Thoen E."/>
            <person name="Andreopoulos B."/>
            <person name="Lu D."/>
            <person name="Skrede I."/>
            <person name="Drula E."/>
            <person name="Henrissat B."/>
            <person name="Morin E."/>
            <person name="Kohler A."/>
            <person name="Barry K."/>
            <person name="LaButti K."/>
            <person name="Morin E."/>
            <person name="Salamov A."/>
            <person name="Lipzen A."/>
            <person name="Mereny Z."/>
            <person name="Hegedus B."/>
            <person name="Baldrian P."/>
            <person name="Stursova M."/>
            <person name="Weitz H."/>
            <person name="Taylor A."/>
            <person name="Grigoriev I.V."/>
            <person name="Nagy L.G."/>
            <person name="Martin F."/>
            <person name="Kauserud H."/>
        </authorList>
    </citation>
    <scope>NUCLEOTIDE SEQUENCE</scope>
    <source>
        <strain evidence="1">9284</strain>
    </source>
</reference>
<dbReference type="Proteomes" id="UP001221142">
    <property type="component" value="Unassembled WGS sequence"/>
</dbReference>
<evidence type="ECO:0008006" key="3">
    <source>
        <dbReference type="Google" id="ProtNLM"/>
    </source>
</evidence>
<gene>
    <name evidence="1" type="ORF">FB45DRAFT_900917</name>
</gene>